<evidence type="ECO:0000256" key="1">
    <source>
        <dbReference type="SAM" id="MobiDB-lite"/>
    </source>
</evidence>
<protein>
    <submittedName>
        <fullName evidence="2">Uncharacterized protein</fullName>
    </submittedName>
</protein>
<dbReference type="AlphaFoldDB" id="A0A5B7J9K0"/>
<comment type="caution">
    <text evidence="2">The sequence shown here is derived from an EMBL/GenBank/DDBJ whole genome shotgun (WGS) entry which is preliminary data.</text>
</comment>
<proteinExistence type="predicted"/>
<sequence>MKNDLIQRSTVQAPQAPPQASTLEHHNVIPLSKSLEIPNNFDYRHLSTAITFYFTNRNDSLYKPSLLRTPNHFQFRRDHSNTRRRESNGS</sequence>
<evidence type="ECO:0000313" key="3">
    <source>
        <dbReference type="Proteomes" id="UP000324222"/>
    </source>
</evidence>
<keyword evidence="3" id="KW-1185">Reference proteome</keyword>
<accession>A0A5B7J9K0</accession>
<feature type="region of interest" description="Disordered" evidence="1">
    <location>
        <begin position="1"/>
        <end position="24"/>
    </location>
</feature>
<reference evidence="2 3" key="1">
    <citation type="submission" date="2019-05" db="EMBL/GenBank/DDBJ databases">
        <title>Another draft genome of Portunus trituberculatus and its Hox gene families provides insights of decapod evolution.</title>
        <authorList>
            <person name="Jeong J.-H."/>
            <person name="Song I."/>
            <person name="Kim S."/>
            <person name="Choi T."/>
            <person name="Kim D."/>
            <person name="Ryu S."/>
            <person name="Kim W."/>
        </authorList>
    </citation>
    <scope>NUCLEOTIDE SEQUENCE [LARGE SCALE GENOMIC DNA]</scope>
    <source>
        <tissue evidence="2">Muscle</tissue>
    </source>
</reference>
<dbReference type="EMBL" id="VSRR010099026">
    <property type="protein sequence ID" value="MPC94541.1"/>
    <property type="molecule type" value="Genomic_DNA"/>
</dbReference>
<gene>
    <name evidence="2" type="ORF">E2C01_089715</name>
</gene>
<feature type="compositionally biased region" description="Polar residues" evidence="1">
    <location>
        <begin position="1"/>
        <end position="22"/>
    </location>
</feature>
<dbReference type="Proteomes" id="UP000324222">
    <property type="component" value="Unassembled WGS sequence"/>
</dbReference>
<organism evidence="2 3">
    <name type="scientific">Portunus trituberculatus</name>
    <name type="common">Swimming crab</name>
    <name type="synonym">Neptunus trituberculatus</name>
    <dbReference type="NCBI Taxonomy" id="210409"/>
    <lineage>
        <taxon>Eukaryota</taxon>
        <taxon>Metazoa</taxon>
        <taxon>Ecdysozoa</taxon>
        <taxon>Arthropoda</taxon>
        <taxon>Crustacea</taxon>
        <taxon>Multicrustacea</taxon>
        <taxon>Malacostraca</taxon>
        <taxon>Eumalacostraca</taxon>
        <taxon>Eucarida</taxon>
        <taxon>Decapoda</taxon>
        <taxon>Pleocyemata</taxon>
        <taxon>Brachyura</taxon>
        <taxon>Eubrachyura</taxon>
        <taxon>Portunoidea</taxon>
        <taxon>Portunidae</taxon>
        <taxon>Portuninae</taxon>
        <taxon>Portunus</taxon>
    </lineage>
</organism>
<evidence type="ECO:0000313" key="2">
    <source>
        <dbReference type="EMBL" id="MPC94541.1"/>
    </source>
</evidence>
<name>A0A5B7J9K0_PORTR</name>